<dbReference type="AlphaFoldDB" id="A0A1I0U2P8"/>
<dbReference type="Proteomes" id="UP000182054">
    <property type="component" value="Unassembled WGS sequence"/>
</dbReference>
<keyword evidence="1" id="KW-0812">Transmembrane</keyword>
<protein>
    <submittedName>
        <fullName evidence="2">Uncharacterized protein</fullName>
    </submittedName>
</protein>
<feature type="transmembrane region" description="Helical" evidence="1">
    <location>
        <begin position="124"/>
        <end position="140"/>
    </location>
</feature>
<gene>
    <name evidence="2" type="ORF">SAMN05444374_11254</name>
</gene>
<feature type="transmembrane region" description="Helical" evidence="1">
    <location>
        <begin position="91"/>
        <end position="112"/>
    </location>
</feature>
<proteinExistence type="predicted"/>
<sequence length="216" mass="21709">MSTSTTEQIVLSVQRSTPRLWLAAAVGAVTLVVLYAALPLAGVAYPAARPILEPVAGGAARLLSAIDITTVLVVVAALTVVSIARALPYGIGAVLMLCPGAPLTAAAARSWLPESVLASAHPDGRIVAVASLVAAASLVVPSRVRPAVLGLGLAATVAVSLAAVVTAAASFVGVLGALAITGTWWALAAVVMAHSPIAARRERKNPLDTAALKLRR</sequence>
<accession>A0A1I0U2P8</accession>
<name>A0A1I0U2P8_9NOCA</name>
<evidence type="ECO:0000313" key="2">
    <source>
        <dbReference type="EMBL" id="SFA58210.1"/>
    </source>
</evidence>
<keyword evidence="1" id="KW-0472">Membrane</keyword>
<dbReference type="OrthoDB" id="4485583at2"/>
<evidence type="ECO:0000313" key="3">
    <source>
        <dbReference type="Proteomes" id="UP000182054"/>
    </source>
</evidence>
<feature type="transmembrane region" description="Helical" evidence="1">
    <location>
        <begin position="147"/>
        <end position="165"/>
    </location>
</feature>
<evidence type="ECO:0000256" key="1">
    <source>
        <dbReference type="SAM" id="Phobius"/>
    </source>
</evidence>
<keyword evidence="1" id="KW-1133">Transmembrane helix</keyword>
<dbReference type="EMBL" id="FOJN01000012">
    <property type="protein sequence ID" value="SFA58210.1"/>
    <property type="molecule type" value="Genomic_DNA"/>
</dbReference>
<dbReference type="GeneID" id="85486803"/>
<feature type="transmembrane region" description="Helical" evidence="1">
    <location>
        <begin position="171"/>
        <end position="193"/>
    </location>
</feature>
<organism evidence="2 3">
    <name type="scientific">Rhodococcoides kroppenstedtii</name>
    <dbReference type="NCBI Taxonomy" id="293050"/>
    <lineage>
        <taxon>Bacteria</taxon>
        <taxon>Bacillati</taxon>
        <taxon>Actinomycetota</taxon>
        <taxon>Actinomycetes</taxon>
        <taxon>Mycobacteriales</taxon>
        <taxon>Nocardiaceae</taxon>
        <taxon>Rhodococcoides</taxon>
    </lineage>
</organism>
<dbReference type="RefSeq" id="WP_068361028.1">
    <property type="nucleotide sequence ID" value="NZ_FOJN01000012.1"/>
</dbReference>
<feature type="transmembrane region" description="Helical" evidence="1">
    <location>
        <begin position="20"/>
        <end position="42"/>
    </location>
</feature>
<feature type="transmembrane region" description="Helical" evidence="1">
    <location>
        <begin position="62"/>
        <end position="84"/>
    </location>
</feature>
<reference evidence="2 3" key="1">
    <citation type="submission" date="2016-10" db="EMBL/GenBank/DDBJ databases">
        <authorList>
            <person name="de Groot N.N."/>
        </authorList>
    </citation>
    <scope>NUCLEOTIDE SEQUENCE [LARGE SCALE GENOMIC DNA]</scope>
    <source>
        <strain evidence="2 3">DSM 44908</strain>
    </source>
</reference>